<dbReference type="Gene3D" id="1.25.40.10">
    <property type="entry name" value="Tetratricopeptide repeat domain"/>
    <property type="match status" value="1"/>
</dbReference>
<name>A0A419SKY0_9BACL</name>
<dbReference type="Proteomes" id="UP000284219">
    <property type="component" value="Unassembled WGS sequence"/>
</dbReference>
<evidence type="ECO:0000256" key="1">
    <source>
        <dbReference type="SAM" id="Coils"/>
    </source>
</evidence>
<comment type="caution">
    <text evidence="2">The sequence shown here is derived from an EMBL/GenBank/DDBJ whole genome shotgun (WGS) entry which is preliminary data.</text>
</comment>
<evidence type="ECO:0000313" key="3">
    <source>
        <dbReference type="Proteomes" id="UP000284219"/>
    </source>
</evidence>
<reference evidence="2 3" key="1">
    <citation type="submission" date="2016-08" db="EMBL/GenBank/DDBJ databases">
        <title>Novel Firmicute Genomes.</title>
        <authorList>
            <person name="Poppleton D.I."/>
            <person name="Gribaldo S."/>
        </authorList>
    </citation>
    <scope>NUCLEOTIDE SEQUENCE [LARGE SCALE GENOMIC DNA]</scope>
    <source>
        <strain evidence="2 3">RAOx-1</strain>
    </source>
</reference>
<dbReference type="RefSeq" id="WP_120189904.1">
    <property type="nucleotide sequence ID" value="NZ_MCHY01000008.1"/>
</dbReference>
<dbReference type="EMBL" id="MCHY01000008">
    <property type="protein sequence ID" value="RKD24609.1"/>
    <property type="molecule type" value="Genomic_DNA"/>
</dbReference>
<gene>
    <name evidence="2" type="ORF">BEP19_09540</name>
</gene>
<sequence>MNEPSLKTSKWTSRARYLWEKGKLPRPTDERITIIMRGTKLAWTQHALACIERHTEQPAIVYLVPEGELYQYVGEQWLANPRLDADTLLAPLTYSFPMKLMAPLPGVDSLNQALSEVTDSFFVVLEDAVTVGPHWLTNLLWPFFDNSTVMGSAPLTNLTTQTPNFETMAQLVAYQNQLGIEQCGSWEFTPRLTWPCVVLRRSVLDVIGGVNSEIADKRQGISDWLGRAEAAQGKFVICHDSYALVLVKGPERFTIEVDQHQKQQPPAYVPLSASIQTSEMKQTPIALDVVLFSGGEQWSDLKRRWIELLPVNGKRYVVGRQTTGTESFTPMSLEQLEQLDPSKTLVFVSDPLWGAMVKKFGPRIWLQLLPARLGEQDDLFYKKCYDFAAHQATLILTTSEQAYLEQTFRRDGVFFLNGEDEAAYDMAIYERETFFLKDYEVVFVEVIRDLVEGESPTESVQKQWRLRRRHYLNLLKKMGEQETVLFLLAVYHYFLEYSEEAERYLLQSYQLAEAAGHANARQTHYRFRSAIQAQRGELDEAVATFGESMNKELEQRAYQALVDRLQRGERSLAKVELFALNDDLKMATRMLQEMSGRESRDVLYRLYVKLGRFDQAVQLVAKDELSAPEQQAEYETLLGWSKMMEGDHQGAIQHFLQAAEHDEGVLKQINLLQSAEQRIQELLREEDLDREEGSKGS</sequence>
<accession>A0A419SKY0</accession>
<keyword evidence="1" id="KW-0175">Coiled coil</keyword>
<proteinExistence type="predicted"/>
<keyword evidence="3" id="KW-1185">Reference proteome</keyword>
<evidence type="ECO:0000313" key="2">
    <source>
        <dbReference type="EMBL" id="RKD24609.1"/>
    </source>
</evidence>
<feature type="coiled-coil region" evidence="1">
    <location>
        <begin position="665"/>
        <end position="692"/>
    </location>
</feature>
<organism evidence="2 3">
    <name type="scientific">Ammoniphilus oxalaticus</name>
    <dbReference type="NCBI Taxonomy" id="66863"/>
    <lineage>
        <taxon>Bacteria</taxon>
        <taxon>Bacillati</taxon>
        <taxon>Bacillota</taxon>
        <taxon>Bacilli</taxon>
        <taxon>Bacillales</taxon>
        <taxon>Paenibacillaceae</taxon>
        <taxon>Aneurinibacillus group</taxon>
        <taxon>Ammoniphilus</taxon>
    </lineage>
</organism>
<dbReference type="InterPro" id="IPR029044">
    <property type="entry name" value="Nucleotide-diphossugar_trans"/>
</dbReference>
<dbReference type="SUPFAM" id="SSF53448">
    <property type="entry name" value="Nucleotide-diphospho-sugar transferases"/>
    <property type="match status" value="1"/>
</dbReference>
<evidence type="ECO:0008006" key="4">
    <source>
        <dbReference type="Google" id="ProtNLM"/>
    </source>
</evidence>
<dbReference type="AlphaFoldDB" id="A0A419SKY0"/>
<protein>
    <recommendedName>
        <fullName evidence="4">Tetratricopeptide repeat protein</fullName>
    </recommendedName>
</protein>
<dbReference type="OrthoDB" id="2508369at2"/>
<dbReference type="InterPro" id="IPR011990">
    <property type="entry name" value="TPR-like_helical_dom_sf"/>
</dbReference>